<feature type="chain" id="PRO_5035804234" evidence="3">
    <location>
        <begin position="23"/>
        <end position="286"/>
    </location>
</feature>
<dbReference type="PANTHER" id="PTHR24033:SF225">
    <property type="entry name" value="EGF-LIKE DOMAIN-CONTAINING PROTEIN"/>
    <property type="match status" value="1"/>
</dbReference>
<feature type="domain" description="EGF-like" evidence="4">
    <location>
        <begin position="242"/>
        <end position="278"/>
    </location>
</feature>
<feature type="domain" description="Apple" evidence="5">
    <location>
        <begin position="22"/>
        <end position="102"/>
    </location>
</feature>
<comment type="caution">
    <text evidence="6">The sequence shown here is derived from an EMBL/GenBank/DDBJ whole genome shotgun (WGS) entry which is preliminary data.</text>
</comment>
<proteinExistence type="predicted"/>
<dbReference type="Gene3D" id="2.10.25.10">
    <property type="entry name" value="Laminin"/>
    <property type="match status" value="3"/>
</dbReference>
<feature type="domain" description="EGF-like" evidence="4">
    <location>
        <begin position="173"/>
        <end position="207"/>
    </location>
</feature>
<keyword evidence="2" id="KW-0245">EGF-like domain</keyword>
<sequence length="286" mass="31304">MPFQRFCTSATVFFLILSVVSCNKQCSVQNITGSSFTTNTYMNSYVIREEHNSGPKMCIRDCLLQHECNAINYNDNKRCELLITEESDMNSNTAGYYYSSIANWTMNPNQCWPNPCINRQRCIIALYGNHVCVPVDDACATNNPCQYGGSCRNTVEGTRCVCLDGFSGENCEITPCTVHPCGVGSCAINGGTFTCTCPGYYTGNQCQRNPCYNNPCGAGTCTVSGYNFNCACPSFFTGTRCEKNPCANSYCMNGGTCTMSGYSYSCQCSTTHNGDRCQNLIEGDSI</sequence>
<dbReference type="SUPFAM" id="SSF57196">
    <property type="entry name" value="EGF/Laminin"/>
    <property type="match status" value="3"/>
</dbReference>
<feature type="disulfide bond" evidence="2">
    <location>
        <begin position="176"/>
        <end position="186"/>
    </location>
</feature>
<evidence type="ECO:0000259" key="4">
    <source>
        <dbReference type="PROSITE" id="PS50026"/>
    </source>
</evidence>
<dbReference type="CDD" id="cd00054">
    <property type="entry name" value="EGF_CA"/>
    <property type="match status" value="1"/>
</dbReference>
<dbReference type="SMART" id="SM00179">
    <property type="entry name" value="EGF_CA"/>
    <property type="match status" value="2"/>
</dbReference>
<feature type="disulfide bond" evidence="2">
    <location>
        <begin position="162"/>
        <end position="171"/>
    </location>
</feature>
<dbReference type="InterPro" id="IPR000742">
    <property type="entry name" value="EGF"/>
</dbReference>
<keyword evidence="3" id="KW-0732">Signal</keyword>
<evidence type="ECO:0000313" key="7">
    <source>
        <dbReference type="Proteomes" id="UP000683360"/>
    </source>
</evidence>
<evidence type="ECO:0000256" key="2">
    <source>
        <dbReference type="PROSITE-ProRule" id="PRU00076"/>
    </source>
</evidence>
<dbReference type="OrthoDB" id="6134796at2759"/>
<evidence type="ECO:0000259" key="5">
    <source>
        <dbReference type="PROSITE" id="PS50948"/>
    </source>
</evidence>
<dbReference type="InterPro" id="IPR003609">
    <property type="entry name" value="Pan_app"/>
</dbReference>
<accession>A0A8S3PPY5</accession>
<evidence type="ECO:0000256" key="3">
    <source>
        <dbReference type="SAM" id="SignalP"/>
    </source>
</evidence>
<dbReference type="PROSITE" id="PS01186">
    <property type="entry name" value="EGF_2"/>
    <property type="match status" value="1"/>
</dbReference>
<protein>
    <submittedName>
        <fullName evidence="6">Uncharacterized protein</fullName>
    </submittedName>
</protein>
<comment type="caution">
    <text evidence="2">Lacks conserved residue(s) required for the propagation of feature annotation.</text>
</comment>
<dbReference type="PROSITE" id="PS00022">
    <property type="entry name" value="EGF_1"/>
    <property type="match status" value="2"/>
</dbReference>
<dbReference type="Proteomes" id="UP000683360">
    <property type="component" value="Unassembled WGS sequence"/>
</dbReference>
<dbReference type="Pfam" id="PF00008">
    <property type="entry name" value="EGF"/>
    <property type="match status" value="1"/>
</dbReference>
<evidence type="ECO:0000256" key="1">
    <source>
        <dbReference type="ARBA" id="ARBA00023157"/>
    </source>
</evidence>
<dbReference type="EMBL" id="CAJPWZ010000098">
    <property type="protein sequence ID" value="CAG2185754.1"/>
    <property type="molecule type" value="Genomic_DNA"/>
</dbReference>
<dbReference type="AlphaFoldDB" id="A0A8S3PPY5"/>
<feature type="signal peptide" evidence="3">
    <location>
        <begin position="1"/>
        <end position="22"/>
    </location>
</feature>
<dbReference type="InterPro" id="IPR001881">
    <property type="entry name" value="EGF-like_Ca-bd_dom"/>
</dbReference>
<dbReference type="PROSITE" id="PS50948">
    <property type="entry name" value="PAN"/>
    <property type="match status" value="1"/>
</dbReference>
<dbReference type="GO" id="GO:0005509">
    <property type="term" value="F:calcium ion binding"/>
    <property type="evidence" value="ECO:0007669"/>
    <property type="project" value="InterPro"/>
</dbReference>
<dbReference type="InterPro" id="IPR051830">
    <property type="entry name" value="NOTCH_homolog"/>
</dbReference>
<name>A0A8S3PPY5_MYTED</name>
<keyword evidence="7" id="KW-1185">Reference proteome</keyword>
<dbReference type="PROSITE" id="PS50026">
    <property type="entry name" value="EGF_3"/>
    <property type="match status" value="3"/>
</dbReference>
<keyword evidence="1 2" id="KW-1015">Disulfide bond</keyword>
<evidence type="ECO:0000313" key="6">
    <source>
        <dbReference type="EMBL" id="CAG2185754.1"/>
    </source>
</evidence>
<feature type="domain" description="EGF-like" evidence="4">
    <location>
        <begin position="135"/>
        <end position="172"/>
    </location>
</feature>
<dbReference type="PANTHER" id="PTHR24033">
    <property type="entry name" value="EGF-LIKE DOMAIN-CONTAINING PROTEIN"/>
    <property type="match status" value="1"/>
</dbReference>
<dbReference type="SMART" id="SM00181">
    <property type="entry name" value="EGF"/>
    <property type="match status" value="4"/>
</dbReference>
<feature type="disulfide bond" evidence="2">
    <location>
        <begin position="268"/>
        <end position="277"/>
    </location>
</feature>
<feature type="disulfide bond" evidence="2">
    <location>
        <begin position="197"/>
        <end position="206"/>
    </location>
</feature>
<reference evidence="6" key="1">
    <citation type="submission" date="2021-03" db="EMBL/GenBank/DDBJ databases">
        <authorList>
            <person name="Bekaert M."/>
        </authorList>
    </citation>
    <scope>NUCLEOTIDE SEQUENCE</scope>
</reference>
<dbReference type="PROSITE" id="PS51257">
    <property type="entry name" value="PROKAR_LIPOPROTEIN"/>
    <property type="match status" value="1"/>
</dbReference>
<organism evidence="6 7">
    <name type="scientific">Mytilus edulis</name>
    <name type="common">Blue mussel</name>
    <dbReference type="NCBI Taxonomy" id="6550"/>
    <lineage>
        <taxon>Eukaryota</taxon>
        <taxon>Metazoa</taxon>
        <taxon>Spiralia</taxon>
        <taxon>Lophotrochozoa</taxon>
        <taxon>Mollusca</taxon>
        <taxon>Bivalvia</taxon>
        <taxon>Autobranchia</taxon>
        <taxon>Pteriomorphia</taxon>
        <taxon>Mytilida</taxon>
        <taxon>Mytiloidea</taxon>
        <taxon>Mytilidae</taxon>
        <taxon>Mytilinae</taxon>
        <taxon>Mytilus</taxon>
    </lineage>
</organism>
<gene>
    <name evidence="6" type="ORF">MEDL_1276</name>
</gene>